<proteinExistence type="predicted"/>
<evidence type="ECO:0000256" key="1">
    <source>
        <dbReference type="SAM" id="MobiDB-lite"/>
    </source>
</evidence>
<protein>
    <submittedName>
        <fullName evidence="2">Uncharacterized protein</fullName>
    </submittedName>
</protein>
<feature type="non-terminal residue" evidence="2">
    <location>
        <position position="1"/>
    </location>
</feature>
<dbReference type="AlphaFoldDB" id="A0A1B6MNP8"/>
<gene>
    <name evidence="2" type="ORF">g.558</name>
</gene>
<feature type="non-terminal residue" evidence="2">
    <location>
        <position position="124"/>
    </location>
</feature>
<organism evidence="2">
    <name type="scientific">Graphocephala atropunctata</name>
    <dbReference type="NCBI Taxonomy" id="36148"/>
    <lineage>
        <taxon>Eukaryota</taxon>
        <taxon>Metazoa</taxon>
        <taxon>Ecdysozoa</taxon>
        <taxon>Arthropoda</taxon>
        <taxon>Hexapoda</taxon>
        <taxon>Insecta</taxon>
        <taxon>Pterygota</taxon>
        <taxon>Neoptera</taxon>
        <taxon>Paraneoptera</taxon>
        <taxon>Hemiptera</taxon>
        <taxon>Auchenorrhyncha</taxon>
        <taxon>Membracoidea</taxon>
        <taxon>Cicadellidae</taxon>
        <taxon>Cicadellinae</taxon>
        <taxon>Cicadellini</taxon>
        <taxon>Graphocephala</taxon>
    </lineage>
</organism>
<name>A0A1B6MNP8_9HEMI</name>
<feature type="compositionally biased region" description="Basic and acidic residues" evidence="1">
    <location>
        <begin position="103"/>
        <end position="112"/>
    </location>
</feature>
<sequence length="124" mass="14381">WEVLKPDCEKKSRDKIIKLNQSKIKVVRYEQKNVLNSKNTSTLQSKHVQSKISNRRKIAFQWIKNILEQKPEDERKINKNDLGNKCFTSDIFPASCSTKVEGIKSTDQHNKVSEGQVSVHEKQT</sequence>
<accession>A0A1B6MNP8</accession>
<dbReference type="EMBL" id="GEBQ01002407">
    <property type="protein sequence ID" value="JAT37570.1"/>
    <property type="molecule type" value="Transcribed_RNA"/>
</dbReference>
<reference evidence="2" key="1">
    <citation type="submission" date="2015-11" db="EMBL/GenBank/DDBJ databases">
        <title>De novo transcriptome assembly of four potential Pierce s Disease insect vectors from Arizona vineyards.</title>
        <authorList>
            <person name="Tassone E.E."/>
        </authorList>
    </citation>
    <scope>NUCLEOTIDE SEQUENCE</scope>
</reference>
<feature type="region of interest" description="Disordered" evidence="1">
    <location>
        <begin position="103"/>
        <end position="124"/>
    </location>
</feature>
<evidence type="ECO:0000313" key="2">
    <source>
        <dbReference type="EMBL" id="JAT37570.1"/>
    </source>
</evidence>